<keyword evidence="1" id="KW-0378">Hydrolase</keyword>
<dbReference type="GO" id="GO:0006508">
    <property type="term" value="P:proteolysis"/>
    <property type="evidence" value="ECO:0007669"/>
    <property type="project" value="UniProtKB-KW"/>
</dbReference>
<dbReference type="RefSeq" id="WP_292168975.1">
    <property type="nucleotide sequence ID" value="NZ_JARAKC010000001.1"/>
</dbReference>
<dbReference type="InterPro" id="IPR021109">
    <property type="entry name" value="Peptidase_aspartic_dom_sf"/>
</dbReference>
<dbReference type="EC" id="3.4.23.-" evidence="1"/>
<dbReference type="SUPFAM" id="SSF50630">
    <property type="entry name" value="Acid proteases"/>
    <property type="match status" value="1"/>
</dbReference>
<dbReference type="Gene3D" id="2.40.70.10">
    <property type="entry name" value="Acid Proteases"/>
    <property type="match status" value="1"/>
</dbReference>
<organism evidence="1 2">
    <name type="scientific">Mesorhizobium abyssinicae</name>
    <dbReference type="NCBI Taxonomy" id="1209958"/>
    <lineage>
        <taxon>Bacteria</taxon>
        <taxon>Pseudomonadati</taxon>
        <taxon>Pseudomonadota</taxon>
        <taxon>Alphaproteobacteria</taxon>
        <taxon>Hyphomicrobiales</taxon>
        <taxon>Phyllobacteriaceae</taxon>
        <taxon>Mesorhizobium</taxon>
    </lineage>
</organism>
<dbReference type="Proteomes" id="UP001276564">
    <property type="component" value="Unassembled WGS sequence"/>
</dbReference>
<comment type="caution">
    <text evidence="1">The sequence shown here is derived from an EMBL/GenBank/DDBJ whole genome shotgun (WGS) entry which is preliminary data.</text>
</comment>
<evidence type="ECO:0000313" key="1">
    <source>
        <dbReference type="EMBL" id="MDX8536505.1"/>
    </source>
</evidence>
<protein>
    <submittedName>
        <fullName evidence="1">TIGR02281 family clan AA aspartic protease</fullName>
        <ecNumber evidence="1">3.4.23.-</ecNumber>
    </submittedName>
</protein>
<accession>A0ABU5AGW5</accession>
<evidence type="ECO:0000313" key="2">
    <source>
        <dbReference type="Proteomes" id="UP001276564"/>
    </source>
</evidence>
<proteinExistence type="predicted"/>
<sequence length="187" mass="19885">MLRKLLFLGVFAGTSASIPIVYQSNPQMLDGLFKPAADSRPATEPQPALNLAAVPDKPAAPLPLGRKVVVNADARGHFSSAFKVNGRQVDGMIDTGATLVAINTSTARRVGISLSPSDFIHEVNTANGSIKAAVVTVDRLQIGKISVDNIQAVVLDDRALQTNLIGMSFLQRLQKYQVENGALLLVQ</sequence>
<dbReference type="InterPro" id="IPR034122">
    <property type="entry name" value="Retropepsin-like_bacterial"/>
</dbReference>
<reference evidence="1 2" key="1">
    <citation type="submission" date="2023-08" db="EMBL/GenBank/DDBJ databases">
        <title>Implementing the SeqCode for naming new Mesorhizobium species isolated from Vachellia karroo root nodules.</title>
        <authorList>
            <person name="Van Lill M."/>
        </authorList>
    </citation>
    <scope>NUCLEOTIDE SEQUENCE [LARGE SCALE GENOMIC DNA]</scope>
    <source>
        <strain evidence="1 2">VK4B</strain>
    </source>
</reference>
<dbReference type="CDD" id="cd05483">
    <property type="entry name" value="retropepsin_like_bacteria"/>
    <property type="match status" value="1"/>
</dbReference>
<dbReference type="Pfam" id="PF13975">
    <property type="entry name" value="gag-asp_proteas"/>
    <property type="match status" value="1"/>
</dbReference>
<gene>
    <name evidence="1" type="ORF">RFM23_02590</name>
</gene>
<dbReference type="EMBL" id="JAVIIP010000001">
    <property type="protein sequence ID" value="MDX8536505.1"/>
    <property type="molecule type" value="Genomic_DNA"/>
</dbReference>
<dbReference type="GO" id="GO:0008233">
    <property type="term" value="F:peptidase activity"/>
    <property type="evidence" value="ECO:0007669"/>
    <property type="project" value="UniProtKB-KW"/>
</dbReference>
<keyword evidence="2" id="KW-1185">Reference proteome</keyword>
<dbReference type="PROSITE" id="PS00141">
    <property type="entry name" value="ASP_PROTEASE"/>
    <property type="match status" value="1"/>
</dbReference>
<dbReference type="NCBIfam" id="TIGR02281">
    <property type="entry name" value="clan_AA_DTGA"/>
    <property type="match status" value="1"/>
</dbReference>
<dbReference type="InterPro" id="IPR011969">
    <property type="entry name" value="Clan_AA_Asp_peptidase_C"/>
</dbReference>
<keyword evidence="1" id="KW-0645">Protease</keyword>
<dbReference type="InterPro" id="IPR001969">
    <property type="entry name" value="Aspartic_peptidase_AS"/>
</dbReference>
<name>A0ABU5AGW5_9HYPH</name>